<proteinExistence type="predicted"/>
<dbReference type="InterPro" id="IPR027107">
    <property type="entry name" value="Tuberin/Ral-act_asu"/>
</dbReference>
<dbReference type="eggNOG" id="KOG3686">
    <property type="taxonomic scope" value="Eukaryota"/>
</dbReference>
<dbReference type="AlphaFoldDB" id="B0XLM1"/>
<reference evidence="1" key="1">
    <citation type="submission" date="2007-03" db="EMBL/GenBank/DDBJ databases">
        <title>Annotation of Culex pipiens quinquefasciatus.</title>
        <authorList>
            <consortium name="The Broad Institute Genome Sequencing Platform"/>
            <person name="Atkinson P.W."/>
            <person name="Hemingway J."/>
            <person name="Christensen B.M."/>
            <person name="Higgs S."/>
            <person name="Kodira C."/>
            <person name="Hannick L."/>
            <person name="Megy K."/>
            <person name="O'Leary S."/>
            <person name="Pearson M."/>
            <person name="Haas B.J."/>
            <person name="Mauceli E."/>
            <person name="Wortman J.R."/>
            <person name="Lee N.H."/>
            <person name="Guigo R."/>
            <person name="Stanke M."/>
            <person name="Alvarado L."/>
            <person name="Amedeo P."/>
            <person name="Antoine C.H."/>
            <person name="Arensburger P."/>
            <person name="Bidwell S.L."/>
            <person name="Crawford M."/>
            <person name="Camaro F."/>
            <person name="Devon K."/>
            <person name="Engels R."/>
            <person name="Hammond M."/>
            <person name="Howarth C."/>
            <person name="Koehrsen M."/>
            <person name="Lawson D."/>
            <person name="Montgomery P."/>
            <person name="Nene V."/>
            <person name="Nusbaum C."/>
            <person name="Puiu D."/>
            <person name="Romero-Severson J."/>
            <person name="Severson D.W."/>
            <person name="Shumway M."/>
            <person name="Sisk P."/>
            <person name="Stolte C."/>
            <person name="Zeng Q."/>
            <person name="Eisenstadt E."/>
            <person name="Fraser-Liggett C."/>
            <person name="Strausberg R."/>
            <person name="Galagan J."/>
            <person name="Birren B."/>
            <person name="Collins F.H."/>
        </authorList>
    </citation>
    <scope>NUCLEOTIDE SEQUENCE [LARGE SCALE GENOMIC DNA]</scope>
    <source>
        <strain evidence="1">JHB</strain>
    </source>
</reference>
<dbReference type="EnsemblMetazoa" id="CPIJ020208-RA">
    <property type="protein sequence ID" value="CPIJ020208-PA"/>
    <property type="gene ID" value="CPIJ020208"/>
</dbReference>
<dbReference type="HOGENOM" id="CLU_947481_0_0_1"/>
<dbReference type="eggNOG" id="KOG0846">
    <property type="taxonomic scope" value="Eukaryota"/>
</dbReference>
<evidence type="ECO:0000313" key="1">
    <source>
        <dbReference type="EMBL" id="EDS34434.1"/>
    </source>
</evidence>
<evidence type="ECO:0000313" key="2">
    <source>
        <dbReference type="EnsemblMetazoa" id="CPIJ020208-PA"/>
    </source>
</evidence>
<accession>B0XLM1</accession>
<dbReference type="PANTHER" id="PTHR10063:SF11">
    <property type="entry name" value="RHO GTPASE-ACTIVATING PROTEIN CG5521-RELATED"/>
    <property type="match status" value="1"/>
</dbReference>
<dbReference type="KEGG" id="cqu:CpipJ_CPIJ020208"/>
<dbReference type="VEuPathDB" id="VectorBase:CPIJ020208"/>
<dbReference type="GO" id="GO:0051056">
    <property type="term" value="P:regulation of small GTPase mediated signal transduction"/>
    <property type="evidence" value="ECO:0007669"/>
    <property type="project" value="InterPro"/>
</dbReference>
<dbReference type="GO" id="GO:0005096">
    <property type="term" value="F:GTPase activator activity"/>
    <property type="evidence" value="ECO:0007669"/>
    <property type="project" value="InterPro"/>
</dbReference>
<dbReference type="InterPro" id="IPR035974">
    <property type="entry name" value="Rap/Ran-GAP_sf"/>
</dbReference>
<sequence length="294" mass="32956">MGAVRVVSQVPVTGFSAEWPLRQIGDILVESISPIEANHLGGACQKKQQHGGEKHGSVKGMVIERNGDIIRTTYLDSHSLFAVVSLCKRFEKGAPIPRRIATAGRDRLLYGREESGFSGGTGVKDRPVLAQKYGKELPKLEKDWDLNGNACLAEHTPPANTTHPPEGLAGWERRKRTHLLLRTDKLLRELRNLDNQKGRETHKKHIDKVHIMWSEHNRDYRRDMLPTEFRDLLIMIYLPRKGLSQVTEIMKPDVPVTAGGSSNPTESTTGSVPLVATLIDHHRRTSSKSEFVFL</sequence>
<dbReference type="PANTHER" id="PTHR10063">
    <property type="entry name" value="TUBERIN"/>
    <property type="match status" value="1"/>
</dbReference>
<dbReference type="InParanoid" id="B0XLM1"/>
<dbReference type="GO" id="GO:0005634">
    <property type="term" value="C:nucleus"/>
    <property type="evidence" value="ECO:0007669"/>
    <property type="project" value="InterPro"/>
</dbReference>
<reference evidence="2" key="2">
    <citation type="submission" date="2020-05" db="UniProtKB">
        <authorList>
            <consortium name="EnsemblMetazoa"/>
        </authorList>
    </citation>
    <scope>IDENTIFICATION</scope>
    <source>
        <strain evidence="2">JHB</strain>
    </source>
</reference>
<protein>
    <submittedName>
        <fullName evidence="1 2">Tuberin</fullName>
    </submittedName>
</protein>
<keyword evidence="3" id="KW-1185">Reference proteome</keyword>
<organism>
    <name type="scientific">Culex quinquefasciatus</name>
    <name type="common">Southern house mosquito</name>
    <name type="synonym">Culex pungens</name>
    <dbReference type="NCBI Taxonomy" id="7176"/>
    <lineage>
        <taxon>Eukaryota</taxon>
        <taxon>Metazoa</taxon>
        <taxon>Ecdysozoa</taxon>
        <taxon>Arthropoda</taxon>
        <taxon>Hexapoda</taxon>
        <taxon>Insecta</taxon>
        <taxon>Pterygota</taxon>
        <taxon>Neoptera</taxon>
        <taxon>Endopterygota</taxon>
        <taxon>Diptera</taxon>
        <taxon>Nematocera</taxon>
        <taxon>Culicoidea</taxon>
        <taxon>Culicidae</taxon>
        <taxon>Culicinae</taxon>
        <taxon>Culicini</taxon>
        <taxon>Culex</taxon>
        <taxon>Culex</taxon>
    </lineage>
</organism>
<gene>
    <name evidence="2" type="primary">6054661</name>
    <name evidence="1" type="ORF">CpipJ_CPIJ020208</name>
</gene>
<dbReference type="GO" id="GO:0005737">
    <property type="term" value="C:cytoplasm"/>
    <property type="evidence" value="ECO:0007669"/>
    <property type="project" value="TreeGrafter"/>
</dbReference>
<dbReference type="SUPFAM" id="SSF111347">
    <property type="entry name" value="Rap/Ran-GAP"/>
    <property type="match status" value="1"/>
</dbReference>
<name>B0XLM1_CULQU</name>
<dbReference type="Proteomes" id="UP000002320">
    <property type="component" value="Unassembled WGS sequence"/>
</dbReference>
<dbReference type="Gene3D" id="3.40.50.11210">
    <property type="entry name" value="Rap/Ran-GAP"/>
    <property type="match status" value="1"/>
</dbReference>
<evidence type="ECO:0000313" key="3">
    <source>
        <dbReference type="Proteomes" id="UP000002320"/>
    </source>
</evidence>
<dbReference type="EMBL" id="DS234556">
    <property type="protein sequence ID" value="EDS34434.1"/>
    <property type="molecule type" value="Genomic_DNA"/>
</dbReference>